<dbReference type="PANTHER" id="PTHR23355">
    <property type="entry name" value="RIBONUCLEASE"/>
    <property type="match status" value="1"/>
</dbReference>
<dbReference type="PROSITE" id="PS50126">
    <property type="entry name" value="S1"/>
    <property type="match status" value="1"/>
</dbReference>
<accession>A0A420WL27</accession>
<dbReference type="PANTHER" id="PTHR23355:SF9">
    <property type="entry name" value="DIS3-LIKE EXONUCLEASE 2"/>
    <property type="match status" value="1"/>
</dbReference>
<proteinExistence type="inferred from homology"/>
<dbReference type="InParanoid" id="A0A420WL27"/>
<evidence type="ECO:0000256" key="8">
    <source>
        <dbReference type="SAM" id="MobiDB-lite"/>
    </source>
</evidence>
<evidence type="ECO:0000256" key="1">
    <source>
        <dbReference type="ARBA" id="ARBA00001849"/>
    </source>
</evidence>
<dbReference type="InterPro" id="IPR001900">
    <property type="entry name" value="RNase_II/R"/>
</dbReference>
<keyword evidence="3 7" id="KW-0540">Nuclease</keyword>
<dbReference type="GO" id="GO:0006402">
    <property type="term" value="P:mRNA catabolic process"/>
    <property type="evidence" value="ECO:0007669"/>
    <property type="project" value="TreeGrafter"/>
</dbReference>
<sequence length="754" mass="83846">MTSAFVPAISAAMTLSRKSVLETIAAEPDRFDNKGLARKLSVKGDARRDLRAILRELEEDGLILKSSKKTFREADALPGVMVIQVMKIDEHGDMIGVPESFKGEGNAPQVIIREGPISKKSKGHKSAEMSVGGRALCRIKKRDDGTIIAQVMKKLGTGPSEHLGVLYEGGRGWRIKPVSKKARDEYKPVRLPEGAQNNDLVFFRSTRRNKGDLRLAEITRTIGSADGGKSASLISLYENEIPQGFSDAVIKEAKSLKLPKIDGPREDLRHLPLITIDPVDAKDFDDAVLAHPDENSKNKGGWIIWVAIADVAAFVTPGSELDKAARDKGNSVYLPDRVEPMLPHELSSDLCSLRPNEDRACMAVRMVFDKKGHKISHKFHRGLMKSHARLTYEQAQNGFLGSPEKEAEPVLDVLQNLYAAYGVLKQARAEREPLAIDLPERRVHVNDKGEVTGVTVRERFDAHKLIEEFMVQANVAAAEALSKKNVQTIIRLHEAPDRTKLQGLMDFLPALDLKFTLSERVTPKRFNRLLKQAEDKDLAETVGMAVLRSQSQAVYSADGSGHFGLNLYHYAHFTSPIRRYADLVVHRALIKTFDLGEDGTSKEEASRLKEIAEYISSTERRAMVAERDAKDRYIAAYLEKHIGAEFDARITGVTKFGLFITLDETGADGLIPARSLGQEYYAFDEKKKALTGVESGNTYKFGRQVRVRLQEATPVTGGLVFEMLSKGEAGKAPRRNSRDRGNASRGRKHQRRRR</sequence>
<dbReference type="NCBIfam" id="TIGR00358">
    <property type="entry name" value="3_prime_RNase"/>
    <property type="match status" value="1"/>
</dbReference>
<name>A0A420WL27_9PROT</name>
<dbReference type="HAMAP" id="MF_01895">
    <property type="entry name" value="RNase_R"/>
    <property type="match status" value="1"/>
</dbReference>
<evidence type="ECO:0000256" key="5">
    <source>
        <dbReference type="ARBA" id="ARBA00022839"/>
    </source>
</evidence>
<organism evidence="10 11">
    <name type="scientific">Litorimonas taeanensis</name>
    <dbReference type="NCBI Taxonomy" id="568099"/>
    <lineage>
        <taxon>Bacteria</taxon>
        <taxon>Pseudomonadati</taxon>
        <taxon>Pseudomonadota</taxon>
        <taxon>Alphaproteobacteria</taxon>
        <taxon>Maricaulales</taxon>
        <taxon>Robiginitomaculaceae</taxon>
    </lineage>
</organism>
<feature type="region of interest" description="Disordered" evidence="8">
    <location>
        <begin position="726"/>
        <end position="754"/>
    </location>
</feature>
<dbReference type="InterPro" id="IPR012340">
    <property type="entry name" value="NA-bd_OB-fold"/>
</dbReference>
<dbReference type="InterPro" id="IPR011805">
    <property type="entry name" value="RNase_R"/>
</dbReference>
<dbReference type="Pfam" id="PF00773">
    <property type="entry name" value="RNB"/>
    <property type="match status" value="1"/>
</dbReference>
<evidence type="ECO:0000256" key="7">
    <source>
        <dbReference type="HAMAP-Rule" id="MF_01895"/>
    </source>
</evidence>
<feature type="compositionally biased region" description="Basic residues" evidence="8">
    <location>
        <begin position="745"/>
        <end position="754"/>
    </location>
</feature>
<keyword evidence="6 7" id="KW-0694">RNA-binding</keyword>
<dbReference type="InterPro" id="IPR004476">
    <property type="entry name" value="RNase_II/RNase_R"/>
</dbReference>
<dbReference type="CDD" id="cd04471">
    <property type="entry name" value="S1_RNase_R"/>
    <property type="match status" value="1"/>
</dbReference>
<evidence type="ECO:0000259" key="9">
    <source>
        <dbReference type="PROSITE" id="PS50126"/>
    </source>
</evidence>
<evidence type="ECO:0000256" key="2">
    <source>
        <dbReference type="ARBA" id="ARBA00022490"/>
    </source>
</evidence>
<dbReference type="SUPFAM" id="SSF50249">
    <property type="entry name" value="Nucleic acid-binding proteins"/>
    <property type="match status" value="2"/>
</dbReference>
<dbReference type="Gene3D" id="2.40.50.140">
    <property type="entry name" value="Nucleic acid-binding proteins"/>
    <property type="match status" value="1"/>
</dbReference>
<evidence type="ECO:0000313" key="11">
    <source>
        <dbReference type="Proteomes" id="UP000282211"/>
    </source>
</evidence>
<dbReference type="EC" id="3.1.13.1" evidence="7"/>
<protein>
    <recommendedName>
        <fullName evidence="7">Ribonuclease R</fullName>
        <shortName evidence="7">RNase R</shortName>
        <ecNumber evidence="7">3.1.13.1</ecNumber>
    </recommendedName>
</protein>
<dbReference type="InterPro" id="IPR050180">
    <property type="entry name" value="RNR_Ribonuclease"/>
</dbReference>
<dbReference type="PROSITE" id="PS01175">
    <property type="entry name" value="RIBONUCLEASE_II"/>
    <property type="match status" value="1"/>
</dbReference>
<gene>
    <name evidence="7" type="primary">rnr</name>
    <name evidence="10" type="ORF">DES40_1081</name>
</gene>
<keyword evidence="11" id="KW-1185">Reference proteome</keyword>
<dbReference type="AlphaFoldDB" id="A0A420WL27"/>
<comment type="function">
    <text evidence="7">3'-5' exoribonuclease that releases 5'-nucleoside monophosphates and is involved in maturation of structured RNAs.</text>
</comment>
<dbReference type="SMART" id="SM00316">
    <property type="entry name" value="S1"/>
    <property type="match status" value="1"/>
</dbReference>
<dbReference type="EMBL" id="RBII01000001">
    <property type="protein sequence ID" value="RKQ71751.1"/>
    <property type="molecule type" value="Genomic_DNA"/>
</dbReference>
<dbReference type="Pfam" id="PF00575">
    <property type="entry name" value="S1"/>
    <property type="match status" value="1"/>
</dbReference>
<dbReference type="NCBIfam" id="TIGR02063">
    <property type="entry name" value="RNase_R"/>
    <property type="match status" value="1"/>
</dbReference>
<comment type="similarity">
    <text evidence="7">Belongs to the RNR ribonuclease family. RNase R subfamily.</text>
</comment>
<dbReference type="FunCoup" id="A0A420WL27">
    <property type="interactions" value="481"/>
</dbReference>
<dbReference type="GO" id="GO:0008859">
    <property type="term" value="F:exoribonuclease II activity"/>
    <property type="evidence" value="ECO:0007669"/>
    <property type="project" value="UniProtKB-UniRule"/>
</dbReference>
<evidence type="ECO:0000256" key="3">
    <source>
        <dbReference type="ARBA" id="ARBA00022722"/>
    </source>
</evidence>
<dbReference type="GO" id="GO:0005829">
    <property type="term" value="C:cytosol"/>
    <property type="evidence" value="ECO:0007669"/>
    <property type="project" value="TreeGrafter"/>
</dbReference>
<dbReference type="RefSeq" id="WP_121099496.1">
    <property type="nucleotide sequence ID" value="NZ_RBII01000001.1"/>
</dbReference>
<dbReference type="Proteomes" id="UP000282211">
    <property type="component" value="Unassembled WGS sequence"/>
</dbReference>
<dbReference type="InterPro" id="IPR003029">
    <property type="entry name" value="S1_domain"/>
</dbReference>
<dbReference type="InterPro" id="IPR022966">
    <property type="entry name" value="RNase_II/R_CS"/>
</dbReference>
<keyword evidence="2 7" id="KW-0963">Cytoplasm</keyword>
<feature type="domain" description="S1 motif" evidence="9">
    <location>
        <begin position="643"/>
        <end position="724"/>
    </location>
</feature>
<evidence type="ECO:0000256" key="4">
    <source>
        <dbReference type="ARBA" id="ARBA00022801"/>
    </source>
</evidence>
<evidence type="ECO:0000313" key="10">
    <source>
        <dbReference type="EMBL" id="RKQ71751.1"/>
    </source>
</evidence>
<dbReference type="OrthoDB" id="9764149at2"/>
<dbReference type="SMART" id="SM00955">
    <property type="entry name" value="RNB"/>
    <property type="match status" value="1"/>
</dbReference>
<evidence type="ECO:0000256" key="6">
    <source>
        <dbReference type="ARBA" id="ARBA00022884"/>
    </source>
</evidence>
<comment type="catalytic activity">
    <reaction evidence="1 7">
        <text>Exonucleolytic cleavage in the 3'- to 5'-direction to yield nucleoside 5'-phosphates.</text>
        <dbReference type="EC" id="3.1.13.1"/>
    </reaction>
</comment>
<reference evidence="10 11" key="1">
    <citation type="submission" date="2018-10" db="EMBL/GenBank/DDBJ databases">
        <title>Genomic Encyclopedia of Type Strains, Phase IV (KMG-IV): sequencing the most valuable type-strain genomes for metagenomic binning, comparative biology and taxonomic classification.</title>
        <authorList>
            <person name="Goeker M."/>
        </authorList>
    </citation>
    <scope>NUCLEOTIDE SEQUENCE [LARGE SCALE GENOMIC DNA]</scope>
    <source>
        <strain evidence="10 11">DSM 22008</strain>
    </source>
</reference>
<dbReference type="GO" id="GO:0003723">
    <property type="term" value="F:RNA binding"/>
    <property type="evidence" value="ECO:0007669"/>
    <property type="project" value="UniProtKB-UniRule"/>
</dbReference>
<feature type="compositionally biased region" description="Basic and acidic residues" evidence="8">
    <location>
        <begin position="728"/>
        <end position="742"/>
    </location>
</feature>
<comment type="caution">
    <text evidence="10">The sequence shown here is derived from an EMBL/GenBank/DDBJ whole genome shotgun (WGS) entry which is preliminary data.</text>
</comment>
<keyword evidence="4 7" id="KW-0378">Hydrolase</keyword>
<keyword evidence="5 7" id="KW-0269">Exonuclease</keyword>
<comment type="subcellular location">
    <subcellularLocation>
        <location evidence="7">Cytoplasm</location>
    </subcellularLocation>
</comment>